<protein>
    <recommendedName>
        <fullName evidence="3">DUF4265 domain-containing protein</fullName>
    </recommendedName>
</protein>
<evidence type="ECO:0000313" key="2">
    <source>
        <dbReference type="Proteomes" id="UP001303902"/>
    </source>
</evidence>
<proteinExistence type="predicted"/>
<organism evidence="1 2">
    <name type="scientific">Sporosarcina oncorhynchi</name>
    <dbReference type="NCBI Taxonomy" id="3056444"/>
    <lineage>
        <taxon>Bacteria</taxon>
        <taxon>Bacillati</taxon>
        <taxon>Bacillota</taxon>
        <taxon>Bacilli</taxon>
        <taxon>Bacillales</taxon>
        <taxon>Caryophanaceae</taxon>
        <taxon>Sporosarcina</taxon>
    </lineage>
</organism>
<dbReference type="Proteomes" id="UP001303902">
    <property type="component" value="Chromosome"/>
</dbReference>
<name>A0ABZ0L9Z5_9BACL</name>
<evidence type="ECO:0008006" key="3">
    <source>
        <dbReference type="Google" id="ProtNLM"/>
    </source>
</evidence>
<evidence type="ECO:0000313" key="1">
    <source>
        <dbReference type="EMBL" id="WOV88376.1"/>
    </source>
</evidence>
<reference evidence="1 2" key="1">
    <citation type="submission" date="2023-06" db="EMBL/GenBank/DDBJ databases">
        <title>Sporosarcina sp. nov., isolated from Korean tranditional fermented seafood 'Jeotgal'.</title>
        <authorList>
            <person name="Yang A.I."/>
            <person name="Shin N.-R."/>
        </authorList>
    </citation>
    <scope>NUCLEOTIDE SEQUENCE [LARGE SCALE GENOMIC DNA]</scope>
    <source>
        <strain evidence="1 2">T2O-4</strain>
    </source>
</reference>
<keyword evidence="2" id="KW-1185">Reference proteome</keyword>
<dbReference type="EMBL" id="CP129118">
    <property type="protein sequence ID" value="WOV88376.1"/>
    <property type="molecule type" value="Genomic_DNA"/>
</dbReference>
<gene>
    <name evidence="1" type="ORF">QWT69_04425</name>
</gene>
<accession>A0ABZ0L9Z5</accession>
<dbReference type="RefSeq" id="WP_317969369.1">
    <property type="nucleotide sequence ID" value="NZ_CP129118.1"/>
</dbReference>
<sequence length="143" mass="17063">MNVRNDGCNALEIGDELRVIDYFERKIRLKDFEVWKVRIGEYAYVLAIIDEYESNLVDDEDDFRENTVSCSYFSEQEVRDEYREPLGQFARQLTDHLALAHCQVNIEFFTTSPDQAITERMQKMYGYLESDIPLEKLWHFNQD</sequence>